<evidence type="ECO:0000313" key="2">
    <source>
        <dbReference type="Proteomes" id="UP000275652"/>
    </source>
</evidence>
<comment type="caution">
    <text evidence="1">The sequence shown here is derived from an EMBL/GenBank/DDBJ whole genome shotgun (WGS) entry which is preliminary data.</text>
</comment>
<proteinExistence type="predicted"/>
<organism evidence="1 2">
    <name type="scientific">Aphanomyces astaci</name>
    <name type="common">Crayfish plague agent</name>
    <dbReference type="NCBI Taxonomy" id="112090"/>
    <lineage>
        <taxon>Eukaryota</taxon>
        <taxon>Sar</taxon>
        <taxon>Stramenopiles</taxon>
        <taxon>Oomycota</taxon>
        <taxon>Saprolegniomycetes</taxon>
        <taxon>Saprolegniales</taxon>
        <taxon>Verrucalvaceae</taxon>
        <taxon>Aphanomyces</taxon>
    </lineage>
</organism>
<protein>
    <submittedName>
        <fullName evidence="1">Uncharacterized protein</fullName>
    </submittedName>
</protein>
<gene>
    <name evidence="1" type="ORF">DYB28_007048</name>
</gene>
<name>A0A9X8H888_APHAT</name>
<evidence type="ECO:0000313" key="1">
    <source>
        <dbReference type="EMBL" id="RLO04270.1"/>
    </source>
</evidence>
<reference evidence="1 2" key="1">
    <citation type="journal article" date="2018" name="J. Invertebr. Pathol.">
        <title>New genotyping method for the causative agent of crayfish plague (Aphanomyces astaci) based on whole genome data.</title>
        <authorList>
            <person name="Minardi D."/>
            <person name="Studholme D.J."/>
            <person name="van der Giezen M."/>
            <person name="Pretto T."/>
            <person name="Oidtmann B."/>
        </authorList>
    </citation>
    <scope>NUCLEOTIDE SEQUENCE [LARGE SCALE GENOMIC DNA]</scope>
    <source>
        <strain evidence="1 2">KB13</strain>
    </source>
</reference>
<accession>A0A9X8H888</accession>
<dbReference type="Proteomes" id="UP000275652">
    <property type="component" value="Unassembled WGS sequence"/>
</dbReference>
<dbReference type="EMBL" id="QUTI01029176">
    <property type="protein sequence ID" value="RLO04270.1"/>
    <property type="molecule type" value="Genomic_DNA"/>
</dbReference>
<sequence>MAREKKEFRKAERAAAASSKVIQRDQNILKRKASSQRELSLIEKIRSVERVNQRFQRDLRSVNSGLNSNRIKYALEELTKVQATLSLSSGYVTEAIDAHLLARPNINAKKPKEMSELDKVTFFIRGLKLKTREGVKYRQSIKAALEYERARSVSLSSMKRPDKPNRWHWTDYGSGQCEWHVPRLESQVSTDMEMDNVKMQGSRRKDSSKICFTTIRMSNDDVKCISFGVVKEVNDKGTVGTVVQVEPEAGKKSPALMIK</sequence>
<dbReference type="AlphaFoldDB" id="A0A9X8H888"/>